<dbReference type="PANTHER" id="PTHR30292">
    <property type="entry name" value="UNCHARACTERIZED PROTEIN YBGL-RELATED"/>
    <property type="match status" value="1"/>
</dbReference>
<organism evidence="1 2">
    <name type="scientific">Cochleicola gelatinilyticus</name>
    <dbReference type="NCBI Taxonomy" id="1763537"/>
    <lineage>
        <taxon>Bacteria</taxon>
        <taxon>Pseudomonadati</taxon>
        <taxon>Bacteroidota</taxon>
        <taxon>Flavobacteriia</taxon>
        <taxon>Flavobacteriales</taxon>
        <taxon>Flavobacteriaceae</taxon>
        <taxon>Cochleicola</taxon>
    </lineage>
</organism>
<dbReference type="GO" id="GO:0005975">
    <property type="term" value="P:carbohydrate metabolic process"/>
    <property type="evidence" value="ECO:0007669"/>
    <property type="project" value="InterPro"/>
</dbReference>
<keyword evidence="2" id="KW-1185">Reference proteome</keyword>
<sequence length="252" mass="28225">MIPPLLIDINADLGEGSGQDIELMPLISSCNIASGGHYGNIDSMRTTIQLAKANKVYIGAHPSFPDPANFGRKRLSMTKRELTETIYNQLMHFITICNTERTSMHHVKLHGALYNYAAIDAPTADAVIEAILATNTRPQLVAPFNSILAKKANNLLPLVFEAFIDRRYTDDLSLVSRSKPNAIITTAEEAWHQFYQLINKQSVTTVHNTIRSLKADTFCIHGDHENSISILKYIHSQMKKFNIHLKKDINNV</sequence>
<dbReference type="RefSeq" id="WP_068592147.1">
    <property type="nucleotide sequence ID" value="NZ_LRXL01000037.1"/>
</dbReference>
<dbReference type="Pfam" id="PF03746">
    <property type="entry name" value="LamB_YcsF"/>
    <property type="match status" value="1"/>
</dbReference>
<dbReference type="AlphaFoldDB" id="A0A167HNK2"/>
<dbReference type="Proteomes" id="UP000077013">
    <property type="component" value="Unassembled WGS sequence"/>
</dbReference>
<dbReference type="InterPro" id="IPR005501">
    <property type="entry name" value="LamB/YcsF/PxpA-like"/>
</dbReference>
<dbReference type="InterPro" id="IPR011330">
    <property type="entry name" value="Glyco_hydro/deAcase_b/a-brl"/>
</dbReference>
<proteinExistence type="predicted"/>
<dbReference type="EMBL" id="LRXL01000037">
    <property type="protein sequence ID" value="OAB78799.1"/>
    <property type="molecule type" value="Genomic_DNA"/>
</dbReference>
<dbReference type="STRING" id="1763537.ULVI_09465"/>
<gene>
    <name evidence="1" type="ORF">ULVI_09465</name>
</gene>
<accession>A0A167HNK2</accession>
<dbReference type="SUPFAM" id="SSF88713">
    <property type="entry name" value="Glycoside hydrolase/deacetylase"/>
    <property type="match status" value="1"/>
</dbReference>
<comment type="caution">
    <text evidence="1">The sequence shown here is derived from an EMBL/GenBank/DDBJ whole genome shotgun (WGS) entry which is preliminary data.</text>
</comment>
<reference evidence="1 2" key="1">
    <citation type="submission" date="2016-02" db="EMBL/GenBank/DDBJ databases">
        <title>Ulvibacter sp. LPB0005, isolated from Thais luteostoma.</title>
        <authorList>
            <person name="Shin S.-K."/>
            <person name="Yi H."/>
        </authorList>
    </citation>
    <scope>NUCLEOTIDE SEQUENCE [LARGE SCALE GENOMIC DNA]</scope>
    <source>
        <strain evidence="1 2">LPB0005</strain>
    </source>
</reference>
<evidence type="ECO:0008006" key="3">
    <source>
        <dbReference type="Google" id="ProtNLM"/>
    </source>
</evidence>
<dbReference type="PANTHER" id="PTHR30292:SF0">
    <property type="entry name" value="5-OXOPROLINASE SUBUNIT A"/>
    <property type="match status" value="1"/>
</dbReference>
<evidence type="ECO:0000313" key="1">
    <source>
        <dbReference type="EMBL" id="OAB78799.1"/>
    </source>
</evidence>
<dbReference type="CDD" id="cd10801">
    <property type="entry name" value="LamB_YcsF_like_1"/>
    <property type="match status" value="1"/>
</dbReference>
<protein>
    <recommendedName>
        <fullName evidence="3">Lactam utilization protein LamB</fullName>
    </recommendedName>
</protein>
<dbReference type="Gene3D" id="3.20.20.370">
    <property type="entry name" value="Glycoside hydrolase/deacetylase"/>
    <property type="match status" value="1"/>
</dbReference>
<evidence type="ECO:0000313" key="2">
    <source>
        <dbReference type="Proteomes" id="UP000077013"/>
    </source>
</evidence>
<name>A0A167HNK2_9FLAO</name>